<dbReference type="GeneID" id="20657139"/>
<keyword evidence="1" id="KW-0472">Membrane</keyword>
<feature type="transmembrane region" description="Helical" evidence="1">
    <location>
        <begin position="158"/>
        <end position="180"/>
    </location>
</feature>
<organism evidence="2 3">
    <name type="scientific">Phytophthora sojae (strain P6497)</name>
    <name type="common">Soybean stem and root rot agent</name>
    <name type="synonym">Phytophthora megasperma f. sp. glycines</name>
    <dbReference type="NCBI Taxonomy" id="1094619"/>
    <lineage>
        <taxon>Eukaryota</taxon>
        <taxon>Sar</taxon>
        <taxon>Stramenopiles</taxon>
        <taxon>Oomycota</taxon>
        <taxon>Peronosporomycetes</taxon>
        <taxon>Peronosporales</taxon>
        <taxon>Peronosporaceae</taxon>
        <taxon>Phytophthora</taxon>
    </lineage>
</organism>
<evidence type="ECO:0000313" key="3">
    <source>
        <dbReference type="Proteomes" id="UP000002640"/>
    </source>
</evidence>
<evidence type="ECO:0000256" key="1">
    <source>
        <dbReference type="SAM" id="Phobius"/>
    </source>
</evidence>
<keyword evidence="3" id="KW-1185">Reference proteome</keyword>
<protein>
    <submittedName>
        <fullName evidence="2">Uncharacterized protein</fullName>
    </submittedName>
</protein>
<dbReference type="KEGG" id="psoj:PHYSODRAFT_495052"/>
<dbReference type="EMBL" id="JH159153">
    <property type="protein sequence ID" value="EGZ19376.1"/>
    <property type="molecule type" value="Genomic_DNA"/>
</dbReference>
<feature type="transmembrane region" description="Helical" evidence="1">
    <location>
        <begin position="98"/>
        <end position="119"/>
    </location>
</feature>
<proteinExistence type="predicted"/>
<reference evidence="2 3" key="1">
    <citation type="journal article" date="2006" name="Science">
        <title>Phytophthora genome sequences uncover evolutionary origins and mechanisms of pathogenesis.</title>
        <authorList>
            <person name="Tyler B.M."/>
            <person name="Tripathy S."/>
            <person name="Zhang X."/>
            <person name="Dehal P."/>
            <person name="Jiang R.H."/>
            <person name="Aerts A."/>
            <person name="Arredondo F.D."/>
            <person name="Baxter L."/>
            <person name="Bensasson D."/>
            <person name="Beynon J.L."/>
            <person name="Chapman J."/>
            <person name="Damasceno C.M."/>
            <person name="Dorrance A.E."/>
            <person name="Dou D."/>
            <person name="Dickerman A.W."/>
            <person name="Dubchak I.L."/>
            <person name="Garbelotto M."/>
            <person name="Gijzen M."/>
            <person name="Gordon S.G."/>
            <person name="Govers F."/>
            <person name="Grunwald N.J."/>
            <person name="Huang W."/>
            <person name="Ivors K.L."/>
            <person name="Jones R.W."/>
            <person name="Kamoun S."/>
            <person name="Krampis K."/>
            <person name="Lamour K.H."/>
            <person name="Lee M.K."/>
            <person name="McDonald W.H."/>
            <person name="Medina M."/>
            <person name="Meijer H.J."/>
            <person name="Nordberg E.K."/>
            <person name="Maclean D.J."/>
            <person name="Ospina-Giraldo M.D."/>
            <person name="Morris P.F."/>
            <person name="Phuntumart V."/>
            <person name="Putnam N.H."/>
            <person name="Rash S."/>
            <person name="Rose J.K."/>
            <person name="Sakihama Y."/>
            <person name="Salamov A.A."/>
            <person name="Savidor A."/>
            <person name="Scheuring C.F."/>
            <person name="Smith B.M."/>
            <person name="Sobral B.W."/>
            <person name="Terry A."/>
            <person name="Torto-Alalibo T.A."/>
            <person name="Win J."/>
            <person name="Xu Z."/>
            <person name="Zhang H."/>
            <person name="Grigoriev I.V."/>
            <person name="Rokhsar D.S."/>
            <person name="Boore J.L."/>
        </authorList>
    </citation>
    <scope>NUCLEOTIDE SEQUENCE [LARGE SCALE GENOMIC DNA]</scope>
    <source>
        <strain evidence="2 3">P6497</strain>
    </source>
</reference>
<gene>
    <name evidence="2" type="ORF">PHYSODRAFT_495052</name>
</gene>
<dbReference type="AlphaFoldDB" id="G4Z3K4"/>
<dbReference type="InParanoid" id="G4Z3K4"/>
<sequence>MNLGRNSIEKMLAFEEYHRVASYTRVFAVIFLTPLPGLLIILLVAAIPLKIPVLGVKGNAAFFVQSFLIHVAMIFSLLLFIRCSLGLPLAVYSHGQSAVISVIAAALNEVLMIGVALIWEFPIPFRGVIGIPPFLILLVLLHRVVLRLRLRDVRIDKWMYLQLFFAQISILVIFQGVAVLFAHSPVWGQAVITVGIPLLRFALKRVIWRLSSCLEDISTDVGVCVIEIFGSLFQNVCLQNARSFGVSVRP</sequence>
<keyword evidence="1" id="KW-0812">Transmembrane</keyword>
<evidence type="ECO:0000313" key="2">
    <source>
        <dbReference type="EMBL" id="EGZ19376.1"/>
    </source>
</evidence>
<feature type="transmembrane region" description="Helical" evidence="1">
    <location>
        <begin position="125"/>
        <end position="146"/>
    </location>
</feature>
<dbReference type="Proteomes" id="UP000002640">
    <property type="component" value="Unassembled WGS sequence"/>
</dbReference>
<accession>G4Z3K4</accession>
<feature type="transmembrane region" description="Helical" evidence="1">
    <location>
        <begin position="26"/>
        <end position="47"/>
    </location>
</feature>
<dbReference type="RefSeq" id="XP_009522093.1">
    <property type="nucleotide sequence ID" value="XM_009523798.1"/>
</dbReference>
<keyword evidence="1" id="KW-1133">Transmembrane helix</keyword>
<name>G4Z3K4_PHYSP</name>
<feature type="transmembrane region" description="Helical" evidence="1">
    <location>
        <begin position="67"/>
        <end position="91"/>
    </location>
</feature>
<feature type="transmembrane region" description="Helical" evidence="1">
    <location>
        <begin position="186"/>
        <end position="203"/>
    </location>
</feature>